<dbReference type="GO" id="GO:0051301">
    <property type="term" value="P:cell division"/>
    <property type="evidence" value="ECO:0007669"/>
    <property type="project" value="UniProtKB-KW"/>
</dbReference>
<keyword evidence="3" id="KW-0067">ATP-binding</keyword>
<evidence type="ECO:0000259" key="4">
    <source>
        <dbReference type="Pfam" id="PF13191"/>
    </source>
</evidence>
<sequence>MILHPQVFTDEHLPRVLAHRGGPLAALEQAWRPTPYGQSLKDVLISGPSGVGKTVLARYALTELEDAHGIPWTHVKTMGDTTGDVLRNVLDAYPARVQIHGNEPVDDLVWTLRDVVTDPYVVILDESDDLPETDVLQALAGVAGIATVAIVHHPDEWLARVDHWEAAEHVALDRYHVDELVDILRERADRGLEPGAVDDRQLESIADEVAGVARYGIQSLLAAARLAVNRGHTRILGADVRDSYALAREEIRASNLESLPFHHQVLYALMYELGDASAGDLHDYYDERAPAYYEGRTLAPIKRRERRKKLQKLIDYDLLAGEGQGKGRSYALVDGEVEPLVEPVVEA</sequence>
<dbReference type="Proteomes" id="UP000607197">
    <property type="component" value="Unassembled WGS sequence"/>
</dbReference>
<evidence type="ECO:0000313" key="6">
    <source>
        <dbReference type="EMBL" id="GGL55276.1"/>
    </source>
</evidence>
<dbReference type="InterPro" id="IPR041664">
    <property type="entry name" value="AAA_16"/>
</dbReference>
<keyword evidence="2" id="KW-0547">Nucleotide-binding</keyword>
<evidence type="ECO:0000259" key="5">
    <source>
        <dbReference type="Pfam" id="PF22703"/>
    </source>
</evidence>
<dbReference type="Pfam" id="PF13191">
    <property type="entry name" value="AAA_16"/>
    <property type="match status" value="1"/>
</dbReference>
<dbReference type="Gene3D" id="1.10.8.60">
    <property type="match status" value="1"/>
</dbReference>
<dbReference type="AlphaFoldDB" id="A0A830FH31"/>
<dbReference type="GO" id="GO:0005524">
    <property type="term" value="F:ATP binding"/>
    <property type="evidence" value="ECO:0007669"/>
    <property type="project" value="UniProtKB-KW"/>
</dbReference>
<dbReference type="Pfam" id="PF22703">
    <property type="entry name" value="Cdc6_lid"/>
    <property type="match status" value="1"/>
</dbReference>
<feature type="domain" description="Cdc6 AAA+ ATPase-type lid" evidence="5">
    <location>
        <begin position="182"/>
        <end position="243"/>
    </location>
</feature>
<reference evidence="6" key="2">
    <citation type="submission" date="2020-09" db="EMBL/GenBank/DDBJ databases">
        <authorList>
            <person name="Sun Q."/>
            <person name="Ohkuma M."/>
        </authorList>
    </citation>
    <scope>NUCLEOTIDE SEQUENCE</scope>
    <source>
        <strain evidence="6">JCM 19596</strain>
    </source>
</reference>
<comment type="caution">
    <text evidence="6">The sequence shown here is derived from an EMBL/GenBank/DDBJ whole genome shotgun (WGS) entry which is preliminary data.</text>
</comment>
<keyword evidence="1" id="KW-0235">DNA replication</keyword>
<evidence type="ECO:0000256" key="1">
    <source>
        <dbReference type="ARBA" id="ARBA00022705"/>
    </source>
</evidence>
<dbReference type="Gene3D" id="3.40.50.300">
    <property type="entry name" value="P-loop containing nucleotide triphosphate hydrolases"/>
    <property type="match status" value="1"/>
</dbReference>
<keyword evidence="6" id="KW-0131">Cell cycle</keyword>
<dbReference type="GO" id="GO:0006260">
    <property type="term" value="P:DNA replication"/>
    <property type="evidence" value="ECO:0007669"/>
    <property type="project" value="UniProtKB-KW"/>
</dbReference>
<gene>
    <name evidence="6" type="ORF">GCM10009039_11770</name>
</gene>
<keyword evidence="7" id="KW-1185">Reference proteome</keyword>
<organism evidence="6 7">
    <name type="scientific">Halocalculus aciditolerans</name>
    <dbReference type="NCBI Taxonomy" id="1383812"/>
    <lineage>
        <taxon>Archaea</taxon>
        <taxon>Methanobacteriati</taxon>
        <taxon>Methanobacteriota</taxon>
        <taxon>Stenosarchaea group</taxon>
        <taxon>Halobacteria</taxon>
        <taxon>Halobacteriales</taxon>
        <taxon>Halobacteriaceae</taxon>
        <taxon>Halocalculus</taxon>
    </lineage>
</organism>
<dbReference type="SUPFAM" id="SSF52540">
    <property type="entry name" value="P-loop containing nucleoside triphosphate hydrolases"/>
    <property type="match status" value="1"/>
</dbReference>
<feature type="domain" description="Orc1-like AAA ATPase" evidence="4">
    <location>
        <begin position="18"/>
        <end position="140"/>
    </location>
</feature>
<dbReference type="EMBL" id="BMPG01000001">
    <property type="protein sequence ID" value="GGL55276.1"/>
    <property type="molecule type" value="Genomic_DNA"/>
</dbReference>
<evidence type="ECO:0000313" key="7">
    <source>
        <dbReference type="Proteomes" id="UP000607197"/>
    </source>
</evidence>
<protein>
    <submittedName>
        <fullName evidence="6">Orc / cell division control protein 6</fullName>
    </submittedName>
</protein>
<keyword evidence="6" id="KW-0132">Cell division</keyword>
<evidence type="ECO:0000256" key="3">
    <source>
        <dbReference type="ARBA" id="ARBA00022840"/>
    </source>
</evidence>
<dbReference type="RefSeq" id="WP_188976799.1">
    <property type="nucleotide sequence ID" value="NZ_BMPG01000001.1"/>
</dbReference>
<dbReference type="InterPro" id="IPR027417">
    <property type="entry name" value="P-loop_NTPase"/>
</dbReference>
<reference evidence="6" key="1">
    <citation type="journal article" date="2014" name="Int. J. Syst. Evol. Microbiol.">
        <title>Complete genome sequence of Corynebacterium casei LMG S-19264T (=DSM 44701T), isolated from a smear-ripened cheese.</title>
        <authorList>
            <consortium name="US DOE Joint Genome Institute (JGI-PGF)"/>
            <person name="Walter F."/>
            <person name="Albersmeier A."/>
            <person name="Kalinowski J."/>
            <person name="Ruckert C."/>
        </authorList>
    </citation>
    <scope>NUCLEOTIDE SEQUENCE</scope>
    <source>
        <strain evidence="6">JCM 19596</strain>
    </source>
</reference>
<name>A0A830FH31_9EURY</name>
<dbReference type="OrthoDB" id="270161at2157"/>
<dbReference type="InterPro" id="IPR055237">
    <property type="entry name" value="Cdc6_lid"/>
</dbReference>
<evidence type="ECO:0000256" key="2">
    <source>
        <dbReference type="ARBA" id="ARBA00022741"/>
    </source>
</evidence>
<proteinExistence type="predicted"/>
<accession>A0A830FH31</accession>